<keyword evidence="3 11" id="KW-0808">Transferase</keyword>
<keyword evidence="6" id="KW-0239">DNA-directed DNA polymerase</keyword>
<dbReference type="InterPro" id="IPR008921">
    <property type="entry name" value="DNA_pol3_clamp-load_cplx_C"/>
</dbReference>
<evidence type="ECO:0000256" key="3">
    <source>
        <dbReference type="ARBA" id="ARBA00022679"/>
    </source>
</evidence>
<dbReference type="Gene3D" id="3.40.50.300">
    <property type="entry name" value="P-loop containing nucleotide triphosphate hydrolases"/>
    <property type="match status" value="1"/>
</dbReference>
<gene>
    <name evidence="11" type="primary">holA</name>
    <name evidence="11" type="ORF">P0M35_01405</name>
</gene>
<dbReference type="Gene3D" id="1.20.272.10">
    <property type="match status" value="1"/>
</dbReference>
<dbReference type="EC" id="2.7.7.7" evidence="1"/>
<evidence type="ECO:0000259" key="9">
    <source>
        <dbReference type="Pfam" id="PF06144"/>
    </source>
</evidence>
<comment type="catalytic activity">
    <reaction evidence="8">
        <text>DNA(n) + a 2'-deoxyribonucleoside 5'-triphosphate = DNA(n+1) + diphosphate</text>
        <dbReference type="Rhea" id="RHEA:22508"/>
        <dbReference type="Rhea" id="RHEA-COMP:17339"/>
        <dbReference type="Rhea" id="RHEA-COMP:17340"/>
        <dbReference type="ChEBI" id="CHEBI:33019"/>
        <dbReference type="ChEBI" id="CHEBI:61560"/>
        <dbReference type="ChEBI" id="CHEBI:173112"/>
        <dbReference type="EC" id="2.7.7.7"/>
    </reaction>
</comment>
<dbReference type="AlphaFoldDB" id="A0AAE3NYH8"/>
<comment type="similarity">
    <text evidence="7">Belongs to the DNA polymerase HolA subunit family.</text>
</comment>
<proteinExistence type="inferred from homology"/>
<sequence length="346" mass="39352">MAQTSVQSINDIVKYLEEKNLLPIYFLFGDDNFSVESALSILQKKIEHLILSAFDKELINAEKTTELNNIIDLLYSFPFGGGKKLIIIKNFEVIKDKKPLVDYINNYSNFSILVIIYNGSLSRNDLSKEPYVSLLKNGFLFEAKVLKGEELVLWFVTLAKKNNFEISQENARTIIEIVGEEKSLLEMHLQKFITFSQGKKLSLNELIKLSSQTKQYSVFDLLNSLGKGDKPKSLLIANNLLDNGIDIIAILNMISKFILTIAYSMEFRSQKVSDKEAAKKIEMSEYFYQKCKEAKFFLNADKLENASRALLNADLSIKSTSMDSKTILQVLITELLTNVSKNPFET</sequence>
<feature type="domain" description="DNA polymerase III delta subunit-like C-terminal" evidence="10">
    <location>
        <begin position="217"/>
        <end position="334"/>
    </location>
</feature>
<dbReference type="SUPFAM" id="SSF48019">
    <property type="entry name" value="post-AAA+ oligomerization domain-like"/>
    <property type="match status" value="1"/>
</dbReference>
<accession>A0AAE3NYH8</accession>
<evidence type="ECO:0000256" key="6">
    <source>
        <dbReference type="ARBA" id="ARBA00022932"/>
    </source>
</evidence>
<dbReference type="GO" id="GO:0009360">
    <property type="term" value="C:DNA polymerase III complex"/>
    <property type="evidence" value="ECO:0007669"/>
    <property type="project" value="InterPro"/>
</dbReference>
<name>A0AAE3NYH8_9BACT</name>
<evidence type="ECO:0000256" key="7">
    <source>
        <dbReference type="ARBA" id="ARBA00034754"/>
    </source>
</evidence>
<keyword evidence="4 11" id="KW-0548">Nucleotidyltransferase</keyword>
<evidence type="ECO:0000256" key="2">
    <source>
        <dbReference type="ARBA" id="ARBA00017703"/>
    </source>
</evidence>
<dbReference type="InterPro" id="IPR005790">
    <property type="entry name" value="DNA_polIII_delta"/>
</dbReference>
<keyword evidence="5" id="KW-0235">DNA replication</keyword>
<dbReference type="PANTHER" id="PTHR34388">
    <property type="entry name" value="DNA POLYMERASE III SUBUNIT DELTA"/>
    <property type="match status" value="1"/>
</dbReference>
<dbReference type="InterPro" id="IPR027417">
    <property type="entry name" value="P-loop_NTPase"/>
</dbReference>
<dbReference type="PANTHER" id="PTHR34388:SF1">
    <property type="entry name" value="DNA POLYMERASE III SUBUNIT DELTA"/>
    <property type="match status" value="1"/>
</dbReference>
<organism evidence="11 12">
    <name type="scientific">Stygiobacter electus</name>
    <dbReference type="NCBI Taxonomy" id="3032292"/>
    <lineage>
        <taxon>Bacteria</taxon>
        <taxon>Pseudomonadati</taxon>
        <taxon>Ignavibacteriota</taxon>
        <taxon>Ignavibacteria</taxon>
        <taxon>Ignavibacteriales</taxon>
        <taxon>Melioribacteraceae</taxon>
        <taxon>Stygiobacter</taxon>
    </lineage>
</organism>
<evidence type="ECO:0000256" key="5">
    <source>
        <dbReference type="ARBA" id="ARBA00022705"/>
    </source>
</evidence>
<dbReference type="Proteomes" id="UP001221302">
    <property type="component" value="Unassembled WGS sequence"/>
</dbReference>
<dbReference type="GO" id="GO:0006261">
    <property type="term" value="P:DNA-templated DNA replication"/>
    <property type="evidence" value="ECO:0007669"/>
    <property type="project" value="TreeGrafter"/>
</dbReference>
<protein>
    <recommendedName>
        <fullName evidence="2">DNA polymerase III subunit delta</fullName>
        <ecNumber evidence="1">2.7.7.7</ecNumber>
    </recommendedName>
</protein>
<dbReference type="GO" id="GO:0003887">
    <property type="term" value="F:DNA-directed DNA polymerase activity"/>
    <property type="evidence" value="ECO:0007669"/>
    <property type="project" value="UniProtKB-KW"/>
</dbReference>
<evidence type="ECO:0000256" key="4">
    <source>
        <dbReference type="ARBA" id="ARBA00022695"/>
    </source>
</evidence>
<dbReference type="SUPFAM" id="SSF52540">
    <property type="entry name" value="P-loop containing nucleoside triphosphate hydrolases"/>
    <property type="match status" value="1"/>
</dbReference>
<evidence type="ECO:0000313" key="11">
    <source>
        <dbReference type="EMBL" id="MDF1610794.1"/>
    </source>
</evidence>
<evidence type="ECO:0000256" key="1">
    <source>
        <dbReference type="ARBA" id="ARBA00012417"/>
    </source>
</evidence>
<feature type="domain" description="DNA polymerase III delta N-terminal" evidence="9">
    <location>
        <begin position="25"/>
        <end position="125"/>
    </location>
</feature>
<comment type="caution">
    <text evidence="11">The sequence shown here is derived from an EMBL/GenBank/DDBJ whole genome shotgun (WGS) entry which is preliminary data.</text>
</comment>
<reference evidence="11" key="1">
    <citation type="submission" date="2023-03" db="EMBL/GenBank/DDBJ databases">
        <title>Stygiobacter electus gen. nov., sp. nov., facultatively anaerobic thermotolerant bacterium of the class Ignavibacteria from a well of Yessentuki mineral water deposit.</title>
        <authorList>
            <person name="Podosokorskaya O.A."/>
            <person name="Elcheninov A.G."/>
            <person name="Petrova N.F."/>
            <person name="Zavarzina D.G."/>
            <person name="Kublanov I.V."/>
            <person name="Merkel A.Y."/>
        </authorList>
    </citation>
    <scope>NUCLEOTIDE SEQUENCE</scope>
    <source>
        <strain evidence="11">09-Me</strain>
    </source>
</reference>
<dbReference type="Pfam" id="PF06144">
    <property type="entry name" value="DNA_pol3_delta"/>
    <property type="match status" value="1"/>
</dbReference>
<dbReference type="InterPro" id="IPR010372">
    <property type="entry name" value="DNA_pol3_delta_N"/>
</dbReference>
<evidence type="ECO:0000256" key="8">
    <source>
        <dbReference type="ARBA" id="ARBA00049244"/>
    </source>
</evidence>
<dbReference type="EMBL" id="JARGDL010000001">
    <property type="protein sequence ID" value="MDF1610794.1"/>
    <property type="molecule type" value="Genomic_DNA"/>
</dbReference>
<evidence type="ECO:0000313" key="12">
    <source>
        <dbReference type="Proteomes" id="UP001221302"/>
    </source>
</evidence>
<evidence type="ECO:0000259" key="10">
    <source>
        <dbReference type="Pfam" id="PF21694"/>
    </source>
</evidence>
<dbReference type="NCBIfam" id="TIGR01128">
    <property type="entry name" value="holA"/>
    <property type="match status" value="1"/>
</dbReference>
<keyword evidence="12" id="KW-1185">Reference proteome</keyword>
<dbReference type="RefSeq" id="WP_321534560.1">
    <property type="nucleotide sequence ID" value="NZ_JARGDL010000001.1"/>
</dbReference>
<dbReference type="InterPro" id="IPR048466">
    <property type="entry name" value="DNA_pol3_delta-like_C"/>
</dbReference>
<dbReference type="Pfam" id="PF21694">
    <property type="entry name" value="DNA_pol3_delta_C"/>
    <property type="match status" value="1"/>
</dbReference>
<dbReference type="GO" id="GO:0003677">
    <property type="term" value="F:DNA binding"/>
    <property type="evidence" value="ECO:0007669"/>
    <property type="project" value="InterPro"/>
</dbReference>